<evidence type="ECO:0000313" key="1">
    <source>
        <dbReference type="EMBL" id="DAF55247.1"/>
    </source>
</evidence>
<reference evidence="1" key="1">
    <citation type="journal article" date="2021" name="Proc. Natl. Acad. Sci. U.S.A.">
        <title>A Catalog of Tens of Thousands of Viruses from Human Metagenomes Reveals Hidden Associations with Chronic Diseases.</title>
        <authorList>
            <person name="Tisza M.J."/>
            <person name="Buck C.B."/>
        </authorList>
    </citation>
    <scope>NUCLEOTIDE SEQUENCE</scope>
    <source>
        <strain evidence="1">CtZHD14</strain>
    </source>
</reference>
<name>A0A8S5SX24_9CAUD</name>
<organism evidence="1">
    <name type="scientific">Siphoviridae sp. ctZHD14</name>
    <dbReference type="NCBI Taxonomy" id="2827891"/>
    <lineage>
        <taxon>Viruses</taxon>
        <taxon>Duplodnaviria</taxon>
        <taxon>Heunggongvirae</taxon>
        <taxon>Uroviricota</taxon>
        <taxon>Caudoviricetes</taxon>
    </lineage>
</organism>
<proteinExistence type="predicted"/>
<dbReference type="InterPro" id="IPR036412">
    <property type="entry name" value="HAD-like_sf"/>
</dbReference>
<dbReference type="SUPFAM" id="SSF56784">
    <property type="entry name" value="HAD-like"/>
    <property type="match status" value="1"/>
</dbReference>
<protein>
    <submittedName>
        <fullName evidence="1">Nucleotidase 5'-nucleotidase</fullName>
    </submittedName>
</protein>
<dbReference type="InterPro" id="IPR023214">
    <property type="entry name" value="HAD_sf"/>
</dbReference>
<accession>A0A8S5SX24</accession>
<dbReference type="EMBL" id="BK032687">
    <property type="protein sequence ID" value="DAF55247.1"/>
    <property type="molecule type" value="Genomic_DNA"/>
</dbReference>
<dbReference type="Gene3D" id="3.40.50.1000">
    <property type="entry name" value="HAD superfamily/HAD-like"/>
    <property type="match status" value="1"/>
</dbReference>
<sequence length="168" mass="19168">MEEHQATNNAAIYFDMDGTITDLYSVPNWLDKLTSSNVAPYCEALPIGNPEELKNVLKRLKKCGYHLGIISWCAKGGSREYNQATRKAKKAWLDKYYPGIFDEVHIVKYGTPKHRTVNRSGILVDDSQDVRKAWGTRSIDATDFQNILKNLKILLDFLTPNRNTVFTK</sequence>